<dbReference type="EMBL" id="CM042024">
    <property type="protein sequence ID" value="KAI3811593.1"/>
    <property type="molecule type" value="Genomic_DNA"/>
</dbReference>
<keyword evidence="2" id="KW-1185">Reference proteome</keyword>
<name>A0ACB9IVQ1_9ASTR</name>
<evidence type="ECO:0000313" key="2">
    <source>
        <dbReference type="Proteomes" id="UP001056120"/>
    </source>
</evidence>
<sequence>MYPSKENKSKTTNEKSFYMAQQEEGGWPLGLQPLNARARNHDYSGSISCNTLLSGSPTLTSVSSSDLDTQSTGSFFHDKSITLGNLLGVSSIVELSRRSLGSRRRRAVSETITLGHNRRSNPKSKTWCFKFCLCPRDNIDVDIARNNTVPLGRFLEVERRAAHEHRRDQHGPMIYGPDELALSQPFGELSNSLFVDGRIAPPTQSSPTSGSDSNERKEGRRSRTPCF</sequence>
<proteinExistence type="predicted"/>
<evidence type="ECO:0000313" key="1">
    <source>
        <dbReference type="EMBL" id="KAI3811593.1"/>
    </source>
</evidence>
<comment type="caution">
    <text evidence="1">The sequence shown here is derived from an EMBL/GenBank/DDBJ whole genome shotgun (WGS) entry which is preliminary data.</text>
</comment>
<accession>A0ACB9IVQ1</accession>
<protein>
    <submittedName>
        <fullName evidence="1">Uncharacterized protein</fullName>
    </submittedName>
</protein>
<reference evidence="2" key="1">
    <citation type="journal article" date="2022" name="Mol. Ecol. Resour.">
        <title>The genomes of chicory, endive, great burdock and yacon provide insights into Asteraceae palaeo-polyploidization history and plant inulin production.</title>
        <authorList>
            <person name="Fan W."/>
            <person name="Wang S."/>
            <person name="Wang H."/>
            <person name="Wang A."/>
            <person name="Jiang F."/>
            <person name="Liu H."/>
            <person name="Zhao H."/>
            <person name="Xu D."/>
            <person name="Zhang Y."/>
        </authorList>
    </citation>
    <scope>NUCLEOTIDE SEQUENCE [LARGE SCALE GENOMIC DNA]</scope>
    <source>
        <strain evidence="2">cv. Yunnan</strain>
    </source>
</reference>
<dbReference type="Proteomes" id="UP001056120">
    <property type="component" value="Linkage Group LG07"/>
</dbReference>
<gene>
    <name evidence="1" type="ORF">L1987_21319</name>
</gene>
<reference evidence="1 2" key="2">
    <citation type="journal article" date="2022" name="Mol. Ecol. Resour.">
        <title>The genomes of chicory, endive, great burdock and yacon provide insights into Asteraceae paleo-polyploidization history and plant inulin production.</title>
        <authorList>
            <person name="Fan W."/>
            <person name="Wang S."/>
            <person name="Wang H."/>
            <person name="Wang A."/>
            <person name="Jiang F."/>
            <person name="Liu H."/>
            <person name="Zhao H."/>
            <person name="Xu D."/>
            <person name="Zhang Y."/>
        </authorList>
    </citation>
    <scope>NUCLEOTIDE SEQUENCE [LARGE SCALE GENOMIC DNA]</scope>
    <source>
        <strain evidence="2">cv. Yunnan</strain>
        <tissue evidence="1">Leaves</tissue>
    </source>
</reference>
<organism evidence="1 2">
    <name type="scientific">Smallanthus sonchifolius</name>
    <dbReference type="NCBI Taxonomy" id="185202"/>
    <lineage>
        <taxon>Eukaryota</taxon>
        <taxon>Viridiplantae</taxon>
        <taxon>Streptophyta</taxon>
        <taxon>Embryophyta</taxon>
        <taxon>Tracheophyta</taxon>
        <taxon>Spermatophyta</taxon>
        <taxon>Magnoliopsida</taxon>
        <taxon>eudicotyledons</taxon>
        <taxon>Gunneridae</taxon>
        <taxon>Pentapetalae</taxon>
        <taxon>asterids</taxon>
        <taxon>campanulids</taxon>
        <taxon>Asterales</taxon>
        <taxon>Asteraceae</taxon>
        <taxon>Asteroideae</taxon>
        <taxon>Heliantheae alliance</taxon>
        <taxon>Millerieae</taxon>
        <taxon>Smallanthus</taxon>
    </lineage>
</organism>